<dbReference type="GO" id="GO:0000977">
    <property type="term" value="F:RNA polymerase II transcription regulatory region sequence-specific DNA binding"/>
    <property type="evidence" value="ECO:0007669"/>
    <property type="project" value="TreeGrafter"/>
</dbReference>
<dbReference type="GO" id="GO:0005634">
    <property type="term" value="C:nucleus"/>
    <property type="evidence" value="ECO:0007669"/>
    <property type="project" value="UniProtKB-SubCell"/>
</dbReference>
<comment type="subcellular location">
    <subcellularLocation>
        <location evidence="1 7">Nucleus</location>
    </subcellularLocation>
</comment>
<dbReference type="GO" id="GO:0000981">
    <property type="term" value="F:DNA-binding transcription factor activity, RNA polymerase II-specific"/>
    <property type="evidence" value="ECO:0007669"/>
    <property type="project" value="InterPro"/>
</dbReference>
<feature type="region of interest" description="Disordered" evidence="8">
    <location>
        <begin position="1"/>
        <end position="32"/>
    </location>
</feature>
<evidence type="ECO:0000256" key="1">
    <source>
        <dbReference type="ARBA" id="ARBA00004123"/>
    </source>
</evidence>
<organism evidence="10 11">
    <name type="scientific">Octopus vulgaris</name>
    <name type="common">Common octopus</name>
    <dbReference type="NCBI Taxonomy" id="6645"/>
    <lineage>
        <taxon>Eukaryota</taxon>
        <taxon>Metazoa</taxon>
        <taxon>Spiralia</taxon>
        <taxon>Lophotrochozoa</taxon>
        <taxon>Mollusca</taxon>
        <taxon>Cephalopoda</taxon>
        <taxon>Coleoidea</taxon>
        <taxon>Octopodiformes</taxon>
        <taxon>Octopoda</taxon>
        <taxon>Incirrata</taxon>
        <taxon>Octopodidae</taxon>
        <taxon>Octopus</taxon>
    </lineage>
</organism>
<evidence type="ECO:0000256" key="5">
    <source>
        <dbReference type="ARBA" id="ARBA00023155"/>
    </source>
</evidence>
<accession>A0AA36FA96</accession>
<name>A0AA36FA96_OCTVU</name>
<dbReference type="PANTHER" id="PTHR24332:SF9">
    <property type="entry name" value="HOMEOTIC PROTEIN CAUDAL"/>
    <property type="match status" value="1"/>
</dbReference>
<dbReference type="GO" id="GO:0009948">
    <property type="term" value="P:anterior/posterior axis specification"/>
    <property type="evidence" value="ECO:0007669"/>
    <property type="project" value="TreeGrafter"/>
</dbReference>
<dbReference type="EMBL" id="OX597826">
    <property type="protein sequence ID" value="CAI9731616.1"/>
    <property type="molecule type" value="Genomic_DNA"/>
</dbReference>
<dbReference type="InterPro" id="IPR047152">
    <property type="entry name" value="Caudal_homeobox"/>
</dbReference>
<dbReference type="PANTHER" id="PTHR24332">
    <property type="entry name" value="HOMEOBOX PROTEIN CDX"/>
    <property type="match status" value="1"/>
</dbReference>
<dbReference type="FunFam" id="1.10.10.60:FF:000574">
    <property type="entry name" value="Homeobox protein CHOX-CAD2"/>
    <property type="match status" value="1"/>
</dbReference>
<dbReference type="SMART" id="SM00389">
    <property type="entry name" value="HOX"/>
    <property type="match status" value="1"/>
</dbReference>
<dbReference type="SUPFAM" id="SSF46689">
    <property type="entry name" value="Homeodomain-like"/>
    <property type="match status" value="1"/>
</dbReference>
<feature type="compositionally biased region" description="Polar residues" evidence="8">
    <location>
        <begin position="1"/>
        <end position="11"/>
    </location>
</feature>
<keyword evidence="4 7" id="KW-0238">DNA-binding</keyword>
<dbReference type="InterPro" id="IPR001356">
    <property type="entry name" value="HD"/>
</dbReference>
<dbReference type="InterPro" id="IPR009057">
    <property type="entry name" value="Homeodomain-like_sf"/>
</dbReference>
<protein>
    <submittedName>
        <fullName evidence="10">CDX-1 isoform X1</fullName>
    </submittedName>
</protein>
<proteinExistence type="inferred from homology"/>
<dbReference type="InterPro" id="IPR017970">
    <property type="entry name" value="Homeobox_CS"/>
</dbReference>
<feature type="region of interest" description="Disordered" evidence="8">
    <location>
        <begin position="296"/>
        <end position="320"/>
    </location>
</feature>
<feature type="compositionally biased region" description="Basic residues" evidence="8">
    <location>
        <begin position="13"/>
        <end position="25"/>
    </location>
</feature>
<evidence type="ECO:0000259" key="9">
    <source>
        <dbReference type="SMART" id="SM00389"/>
    </source>
</evidence>
<dbReference type="GO" id="GO:0030154">
    <property type="term" value="P:cell differentiation"/>
    <property type="evidence" value="ECO:0007669"/>
    <property type="project" value="TreeGrafter"/>
</dbReference>
<dbReference type="Pfam" id="PF00046">
    <property type="entry name" value="Homeodomain"/>
    <property type="match status" value="1"/>
</dbReference>
<evidence type="ECO:0000256" key="2">
    <source>
        <dbReference type="ARBA" id="ARBA00010341"/>
    </source>
</evidence>
<sequence>MTAYSLDTPSTFGHHHHHHTHHHPHGPYTHSHNTIANPQMTGTQWGHLAAAAHHLNYSPMTASPAAQHMAAVAAAAAAAAAAAGGNPTVNPASSANGGNPLVNLAPIDVDTTSPTPPNEPSMNGNSHASPLIPYDEWMATVSNSYVLNSQRNGSLHVAPQRTNSNDSSLCTDIDSSPSSMMGYTGDNIGRVNRHPFEWMRTPQNNASRTKRIGRTRTKDKYRSVYTDHQRLELEKEFHYNVYIDVVRKAELAQELGLSQRQIKIWFQNRRAKDRKLRQRQATRDVSVKLEPKDSLLLSSSLPSPQDSPRSRNSCDESVIV</sequence>
<keyword evidence="11" id="KW-1185">Reference proteome</keyword>
<dbReference type="InterPro" id="IPR000047">
    <property type="entry name" value="HTH_motif"/>
</dbReference>
<evidence type="ECO:0000256" key="8">
    <source>
        <dbReference type="SAM" id="MobiDB-lite"/>
    </source>
</evidence>
<dbReference type="GO" id="GO:0009887">
    <property type="term" value="P:animal organ morphogenesis"/>
    <property type="evidence" value="ECO:0007669"/>
    <property type="project" value="TreeGrafter"/>
</dbReference>
<gene>
    <name evidence="10" type="ORF">OCTVUL_1B004948</name>
</gene>
<dbReference type="Gene3D" id="1.10.10.60">
    <property type="entry name" value="Homeodomain-like"/>
    <property type="match status" value="1"/>
</dbReference>
<keyword evidence="3" id="KW-0217">Developmental protein</keyword>
<dbReference type="PROSITE" id="PS00027">
    <property type="entry name" value="HOMEOBOX_1"/>
    <property type="match status" value="1"/>
</dbReference>
<dbReference type="Proteomes" id="UP001162480">
    <property type="component" value="Chromosome 13"/>
</dbReference>
<evidence type="ECO:0000256" key="4">
    <source>
        <dbReference type="ARBA" id="ARBA00023125"/>
    </source>
</evidence>
<evidence type="ECO:0000256" key="3">
    <source>
        <dbReference type="ARBA" id="ARBA00022473"/>
    </source>
</evidence>
<keyword evidence="5 7" id="KW-0371">Homeobox</keyword>
<dbReference type="PRINTS" id="PR00031">
    <property type="entry name" value="HTHREPRESSR"/>
</dbReference>
<evidence type="ECO:0000256" key="6">
    <source>
        <dbReference type="ARBA" id="ARBA00023242"/>
    </source>
</evidence>
<evidence type="ECO:0000313" key="10">
    <source>
        <dbReference type="EMBL" id="CAI9731616.1"/>
    </source>
</evidence>
<reference evidence="10" key="1">
    <citation type="submission" date="2023-08" db="EMBL/GenBank/DDBJ databases">
        <authorList>
            <person name="Alioto T."/>
            <person name="Alioto T."/>
            <person name="Gomez Garrido J."/>
        </authorList>
    </citation>
    <scope>NUCLEOTIDE SEQUENCE</scope>
</reference>
<dbReference type="CDD" id="cd00086">
    <property type="entry name" value="homeodomain"/>
    <property type="match status" value="1"/>
</dbReference>
<feature type="domain" description="Homeobox" evidence="9">
    <location>
        <begin position="218"/>
        <end position="280"/>
    </location>
</feature>
<keyword evidence="6 7" id="KW-0539">Nucleus</keyword>
<comment type="similarity">
    <text evidence="2">Belongs to the Caudal homeobox family.</text>
</comment>
<feature type="compositionally biased region" description="Low complexity" evidence="8">
    <location>
        <begin position="296"/>
        <end position="307"/>
    </location>
</feature>
<dbReference type="AlphaFoldDB" id="A0AA36FA96"/>
<evidence type="ECO:0000256" key="7">
    <source>
        <dbReference type="RuleBase" id="RU000682"/>
    </source>
</evidence>
<evidence type="ECO:0000313" key="11">
    <source>
        <dbReference type="Proteomes" id="UP001162480"/>
    </source>
</evidence>